<dbReference type="PANTHER" id="PTHR30337:SF7">
    <property type="entry name" value="PHOSPHOESTERASE"/>
    <property type="match status" value="1"/>
</dbReference>
<dbReference type="PIRSF" id="PIRSF033091">
    <property type="entry name" value="Pesterase_YhaO"/>
    <property type="match status" value="1"/>
</dbReference>
<organism evidence="3 4">
    <name type="scientific">Falsibacillus pallidus</name>
    <dbReference type="NCBI Taxonomy" id="493781"/>
    <lineage>
        <taxon>Bacteria</taxon>
        <taxon>Bacillati</taxon>
        <taxon>Bacillota</taxon>
        <taxon>Bacilli</taxon>
        <taxon>Bacillales</taxon>
        <taxon>Bacillaceae</taxon>
        <taxon>Falsibacillus</taxon>
    </lineage>
</organism>
<dbReference type="InterPro" id="IPR050535">
    <property type="entry name" value="DNA_Repair-Maintenance_Comp"/>
</dbReference>
<dbReference type="Proteomes" id="UP000255326">
    <property type="component" value="Unassembled WGS sequence"/>
</dbReference>
<evidence type="ECO:0000259" key="2">
    <source>
        <dbReference type="Pfam" id="PF00149"/>
    </source>
</evidence>
<keyword evidence="4" id="KW-1185">Reference proteome</keyword>
<keyword evidence="3" id="KW-0540">Nuclease</keyword>
<dbReference type="PANTHER" id="PTHR30337">
    <property type="entry name" value="COMPONENT OF ATP-DEPENDENT DSDNA EXONUCLEASE"/>
    <property type="match status" value="1"/>
</dbReference>
<dbReference type="GO" id="GO:0004527">
    <property type="term" value="F:exonuclease activity"/>
    <property type="evidence" value="ECO:0007669"/>
    <property type="project" value="UniProtKB-KW"/>
</dbReference>
<reference evidence="3 4" key="1">
    <citation type="submission" date="2018-07" db="EMBL/GenBank/DDBJ databases">
        <title>Genomic Encyclopedia of Type Strains, Phase IV (KMG-IV): sequencing the most valuable type-strain genomes for metagenomic binning, comparative biology and taxonomic classification.</title>
        <authorList>
            <person name="Goeker M."/>
        </authorList>
    </citation>
    <scope>NUCLEOTIDE SEQUENCE [LARGE SCALE GENOMIC DNA]</scope>
    <source>
        <strain evidence="3 4">DSM 25281</strain>
    </source>
</reference>
<dbReference type="InterPro" id="IPR041796">
    <property type="entry name" value="Mre11_N"/>
</dbReference>
<dbReference type="Gene3D" id="3.60.21.10">
    <property type="match status" value="1"/>
</dbReference>
<dbReference type="SUPFAM" id="SSF56300">
    <property type="entry name" value="Metallo-dependent phosphatases"/>
    <property type="match status" value="1"/>
</dbReference>
<dbReference type="CDD" id="cd00840">
    <property type="entry name" value="MPP_Mre11_N"/>
    <property type="match status" value="1"/>
</dbReference>
<gene>
    <name evidence="3" type="ORF">DFR59_101544</name>
</gene>
<dbReference type="InterPro" id="IPR004843">
    <property type="entry name" value="Calcineurin-like_PHP"/>
</dbReference>
<dbReference type="EMBL" id="QQAY01000001">
    <property type="protein sequence ID" value="RDI47879.1"/>
    <property type="molecule type" value="Genomic_DNA"/>
</dbReference>
<keyword evidence="3" id="KW-0269">Exonuclease</keyword>
<evidence type="ECO:0000313" key="4">
    <source>
        <dbReference type="Proteomes" id="UP000255326"/>
    </source>
</evidence>
<name>A0A370GWJ7_9BACI</name>
<dbReference type="Pfam" id="PF00149">
    <property type="entry name" value="Metallophos"/>
    <property type="match status" value="1"/>
</dbReference>
<dbReference type="InterPro" id="IPR029052">
    <property type="entry name" value="Metallo-depent_PP-like"/>
</dbReference>
<dbReference type="OrthoDB" id="9773856at2"/>
<accession>A0A370GWJ7</accession>
<feature type="domain" description="Calcineurin-like phosphoesterase" evidence="2">
    <location>
        <begin position="5"/>
        <end position="203"/>
    </location>
</feature>
<dbReference type="InterPro" id="IPR014576">
    <property type="entry name" value="Pesterase_YhaO"/>
</dbReference>
<evidence type="ECO:0000256" key="1">
    <source>
        <dbReference type="ARBA" id="ARBA00022801"/>
    </source>
</evidence>
<dbReference type="RefSeq" id="WP_114744078.1">
    <property type="nucleotide sequence ID" value="NZ_QQAY01000001.1"/>
</dbReference>
<keyword evidence="1" id="KW-0378">Hydrolase</keyword>
<evidence type="ECO:0000313" key="3">
    <source>
        <dbReference type="EMBL" id="RDI47879.1"/>
    </source>
</evidence>
<protein>
    <submittedName>
        <fullName evidence="3">DNA repair exonuclease SbcCD nuclease subunit</fullName>
    </submittedName>
</protein>
<dbReference type="AlphaFoldDB" id="A0A370GWJ7"/>
<comment type="caution">
    <text evidence="3">The sequence shown here is derived from an EMBL/GenBank/DDBJ whole genome shotgun (WGS) entry which is preliminary data.</text>
</comment>
<sequence length="408" mass="46852">MKEISFIHCADLHLDSPFSGLSSLPEGLFNRLRESTFRSFERIVEEAVTREVDFVLISGDLYDGEDRSIKAQARMKKQMERLAEEEIPVFIIHGNHDHLGGSWTCVELPENVMVFGSDEVSIKEMKTKRGMMIHIYGISYGERHVMERTCTHFIKNGDVDYHIGMLHGHCENSPSSHQPYSPFTVGELLEKEFDYWALGHIHQHQILWEDPYIIYPGNIQGRHRKETGAKGCLIIELSSDHSKMEKVETSDVIWENKKVSIEGIVHFNDVFYCIEKAITEEYINGKGVILNIELIGTASLSQEAKDKIVSGELLEAFQDSMDFDDSFVWLNRIDWAEAVPPRTEFQGSSFFHELENAMDGFSKEDMDESMKDLYRHLHARKFIAAPDEDEQVKVLQNAKKILAGLLHR</sequence>
<proteinExistence type="predicted"/>